<evidence type="ECO:0000313" key="3">
    <source>
        <dbReference type="Proteomes" id="UP001341281"/>
    </source>
</evidence>
<organism evidence="2 3">
    <name type="scientific">Paspalum notatum var. saurae</name>
    <dbReference type="NCBI Taxonomy" id="547442"/>
    <lineage>
        <taxon>Eukaryota</taxon>
        <taxon>Viridiplantae</taxon>
        <taxon>Streptophyta</taxon>
        <taxon>Embryophyta</taxon>
        <taxon>Tracheophyta</taxon>
        <taxon>Spermatophyta</taxon>
        <taxon>Magnoliopsida</taxon>
        <taxon>Liliopsida</taxon>
        <taxon>Poales</taxon>
        <taxon>Poaceae</taxon>
        <taxon>PACMAD clade</taxon>
        <taxon>Panicoideae</taxon>
        <taxon>Andropogonodae</taxon>
        <taxon>Paspaleae</taxon>
        <taxon>Paspalinae</taxon>
        <taxon>Paspalum</taxon>
    </lineage>
</organism>
<proteinExistence type="predicted"/>
<gene>
    <name evidence="2" type="ORF">U9M48_005328</name>
</gene>
<evidence type="ECO:0000256" key="1">
    <source>
        <dbReference type="SAM" id="MobiDB-lite"/>
    </source>
</evidence>
<reference evidence="2 3" key="1">
    <citation type="submission" date="2024-02" db="EMBL/GenBank/DDBJ databases">
        <title>High-quality chromosome-scale genome assembly of Pensacola bahiagrass (Paspalum notatum Flugge var. saurae).</title>
        <authorList>
            <person name="Vega J.M."/>
            <person name="Podio M."/>
            <person name="Orjuela J."/>
            <person name="Siena L.A."/>
            <person name="Pessino S.C."/>
            <person name="Combes M.C."/>
            <person name="Mariac C."/>
            <person name="Albertini E."/>
            <person name="Pupilli F."/>
            <person name="Ortiz J.P.A."/>
            <person name="Leblanc O."/>
        </authorList>
    </citation>
    <scope>NUCLEOTIDE SEQUENCE [LARGE SCALE GENOMIC DNA]</scope>
    <source>
        <strain evidence="2">R1</strain>
        <tissue evidence="2">Leaf</tissue>
    </source>
</reference>
<name>A0AAQ3PXC4_PASNO</name>
<evidence type="ECO:0000313" key="2">
    <source>
        <dbReference type="EMBL" id="WVZ54547.1"/>
    </source>
</evidence>
<dbReference type="Proteomes" id="UP001341281">
    <property type="component" value="Chromosome 01"/>
</dbReference>
<feature type="non-terminal residue" evidence="2">
    <location>
        <position position="225"/>
    </location>
</feature>
<feature type="compositionally biased region" description="Low complexity" evidence="1">
    <location>
        <begin position="83"/>
        <end position="111"/>
    </location>
</feature>
<feature type="compositionally biased region" description="Pro residues" evidence="1">
    <location>
        <begin position="112"/>
        <end position="124"/>
    </location>
</feature>
<keyword evidence="3" id="KW-1185">Reference proteome</keyword>
<dbReference type="EMBL" id="CP144745">
    <property type="protein sequence ID" value="WVZ54547.1"/>
    <property type="molecule type" value="Genomic_DNA"/>
</dbReference>
<feature type="region of interest" description="Disordered" evidence="1">
    <location>
        <begin position="69"/>
        <end position="157"/>
    </location>
</feature>
<sequence>MHQRHSRLYASPHGWTLAIAPTDLAASLVHPFTGATRPLLPLPAFFDKTVPTTSLGTGPRTTSWCLAARASSSAPPTHPPPLGTRSQPWRTATPAAPTTPTASSSSSRRTPAAPPSPTRSPSPSPWRSRCPPSSSQRRAFPPSSATTSTSSRPSTSTTAAMILNGGGRGLQIHQSSTLQCQGRHRCRIFTEAVIGLSLVTEGTNCRVRKNTLNEAVHQVFDINSV</sequence>
<feature type="compositionally biased region" description="Low complexity" evidence="1">
    <location>
        <begin position="125"/>
        <end position="157"/>
    </location>
</feature>
<accession>A0AAQ3PXC4</accession>
<dbReference type="AlphaFoldDB" id="A0AAQ3PXC4"/>
<protein>
    <submittedName>
        <fullName evidence="2">Uncharacterized protein</fullName>
    </submittedName>
</protein>